<dbReference type="AlphaFoldDB" id="A0A644XXW2"/>
<dbReference type="SMART" id="SM00895">
    <property type="entry name" value="FCD"/>
    <property type="match status" value="1"/>
</dbReference>
<organism evidence="5">
    <name type="scientific">bioreactor metagenome</name>
    <dbReference type="NCBI Taxonomy" id="1076179"/>
    <lineage>
        <taxon>unclassified sequences</taxon>
        <taxon>metagenomes</taxon>
        <taxon>ecological metagenomes</taxon>
    </lineage>
</organism>
<dbReference type="Pfam" id="PF00392">
    <property type="entry name" value="GntR"/>
    <property type="match status" value="1"/>
</dbReference>
<keyword evidence="2" id="KW-0238">DNA-binding</keyword>
<dbReference type="GO" id="GO:0003677">
    <property type="term" value="F:DNA binding"/>
    <property type="evidence" value="ECO:0007669"/>
    <property type="project" value="UniProtKB-KW"/>
</dbReference>
<dbReference type="Gene3D" id="1.10.10.10">
    <property type="entry name" value="Winged helix-like DNA-binding domain superfamily/Winged helix DNA-binding domain"/>
    <property type="match status" value="1"/>
</dbReference>
<accession>A0A644XXW2</accession>
<evidence type="ECO:0000256" key="3">
    <source>
        <dbReference type="ARBA" id="ARBA00023163"/>
    </source>
</evidence>
<proteinExistence type="predicted"/>
<protein>
    <submittedName>
        <fullName evidence="5">Transcriptional regulator NanR</fullName>
    </submittedName>
</protein>
<dbReference type="Gene3D" id="1.20.120.530">
    <property type="entry name" value="GntR ligand-binding domain-like"/>
    <property type="match status" value="1"/>
</dbReference>
<evidence type="ECO:0000313" key="5">
    <source>
        <dbReference type="EMBL" id="MPM20939.1"/>
    </source>
</evidence>
<comment type="caution">
    <text evidence="5">The sequence shown here is derived from an EMBL/GenBank/DDBJ whole genome shotgun (WGS) entry which is preliminary data.</text>
</comment>
<dbReference type="InterPro" id="IPR036390">
    <property type="entry name" value="WH_DNA-bd_sf"/>
</dbReference>
<dbReference type="PROSITE" id="PS50949">
    <property type="entry name" value="HTH_GNTR"/>
    <property type="match status" value="1"/>
</dbReference>
<dbReference type="Pfam" id="PF07729">
    <property type="entry name" value="FCD"/>
    <property type="match status" value="1"/>
</dbReference>
<dbReference type="SUPFAM" id="SSF46785">
    <property type="entry name" value="Winged helix' DNA-binding domain"/>
    <property type="match status" value="1"/>
</dbReference>
<dbReference type="CDD" id="cd07377">
    <property type="entry name" value="WHTH_GntR"/>
    <property type="match status" value="1"/>
</dbReference>
<dbReference type="PRINTS" id="PR00035">
    <property type="entry name" value="HTHGNTR"/>
</dbReference>
<keyword evidence="3" id="KW-0804">Transcription</keyword>
<dbReference type="SUPFAM" id="SSF48008">
    <property type="entry name" value="GntR ligand-binding domain-like"/>
    <property type="match status" value="1"/>
</dbReference>
<evidence type="ECO:0000256" key="1">
    <source>
        <dbReference type="ARBA" id="ARBA00023015"/>
    </source>
</evidence>
<dbReference type="InterPro" id="IPR011711">
    <property type="entry name" value="GntR_C"/>
</dbReference>
<evidence type="ECO:0000259" key="4">
    <source>
        <dbReference type="PROSITE" id="PS50949"/>
    </source>
</evidence>
<feature type="domain" description="HTH gntR-type" evidence="4">
    <location>
        <begin position="25"/>
        <end position="93"/>
    </location>
</feature>
<gene>
    <name evidence="5" type="primary">nanR_11</name>
    <name evidence="5" type="ORF">SDC9_67377</name>
</gene>
<dbReference type="InterPro" id="IPR000524">
    <property type="entry name" value="Tscrpt_reg_HTH_GntR"/>
</dbReference>
<sequence>MQAIAENTASDRMRASEAMNASLHTKAYEIVLEYIKRKIINGEFQLGDKLPPERELAEALNVGRNSVREALRVLNIMGVITSEHGAGNYISCNFQKNLVESMTMMFLLEELDYEEVSQLREAVELKAVELAAERITDAQLEELNSILSELQTSSDESYRAVMDKRLHYLIARASQNVMILQILDALSDVIDVFVCNMRGKIITSMGNRQLLQRLHERIVEALSCRDRAAAKQAMREHFALVNANIIKAERENIFPKDRGKRLAL</sequence>
<dbReference type="InterPro" id="IPR008920">
    <property type="entry name" value="TF_FadR/GntR_C"/>
</dbReference>
<dbReference type="EMBL" id="VSSQ01003487">
    <property type="protein sequence ID" value="MPM20939.1"/>
    <property type="molecule type" value="Genomic_DNA"/>
</dbReference>
<dbReference type="SMART" id="SM00345">
    <property type="entry name" value="HTH_GNTR"/>
    <property type="match status" value="1"/>
</dbReference>
<dbReference type="InterPro" id="IPR036388">
    <property type="entry name" value="WH-like_DNA-bd_sf"/>
</dbReference>
<keyword evidence="1" id="KW-0805">Transcription regulation</keyword>
<evidence type="ECO:0000256" key="2">
    <source>
        <dbReference type="ARBA" id="ARBA00023125"/>
    </source>
</evidence>
<dbReference type="PANTHER" id="PTHR43537:SF43">
    <property type="entry name" value="GNTR-FAMILY TRANSCRIPTIONAL REGULATOR"/>
    <property type="match status" value="1"/>
</dbReference>
<dbReference type="GO" id="GO:0003700">
    <property type="term" value="F:DNA-binding transcription factor activity"/>
    <property type="evidence" value="ECO:0007669"/>
    <property type="project" value="InterPro"/>
</dbReference>
<name>A0A644XXW2_9ZZZZ</name>
<dbReference type="PANTHER" id="PTHR43537">
    <property type="entry name" value="TRANSCRIPTIONAL REGULATOR, GNTR FAMILY"/>
    <property type="match status" value="1"/>
</dbReference>
<reference evidence="5" key="1">
    <citation type="submission" date="2019-08" db="EMBL/GenBank/DDBJ databases">
        <authorList>
            <person name="Kucharzyk K."/>
            <person name="Murdoch R.W."/>
            <person name="Higgins S."/>
            <person name="Loffler F."/>
        </authorList>
    </citation>
    <scope>NUCLEOTIDE SEQUENCE</scope>
</reference>